<proteinExistence type="predicted"/>
<name>A0A0F9UCD8_9ZZZZ</name>
<dbReference type="EMBL" id="LAZR01000745">
    <property type="protein sequence ID" value="KKN58921.1"/>
    <property type="molecule type" value="Genomic_DNA"/>
</dbReference>
<sequence length="171" mass="19032">MTTYIIIIAGVIAIIWIANKLKPVADNAGRFQTQVAFLKEYMKYTSTPEAAWVLSCSNREELVTKGQNKMWEASGKFLSKLETLSQNGFMVHFNDTEMLDQALAIVTAAHFIRAANNGLIKFSSEVKLCDRCDACRIEKTGCACDSSYESGCFFCSPDNHVRPECPKGVKK</sequence>
<dbReference type="AlphaFoldDB" id="A0A0F9UCD8"/>
<evidence type="ECO:0000313" key="1">
    <source>
        <dbReference type="EMBL" id="KKN58921.1"/>
    </source>
</evidence>
<comment type="caution">
    <text evidence="1">The sequence shown here is derived from an EMBL/GenBank/DDBJ whole genome shotgun (WGS) entry which is preliminary data.</text>
</comment>
<reference evidence="1" key="1">
    <citation type="journal article" date="2015" name="Nature">
        <title>Complex archaea that bridge the gap between prokaryotes and eukaryotes.</title>
        <authorList>
            <person name="Spang A."/>
            <person name="Saw J.H."/>
            <person name="Jorgensen S.L."/>
            <person name="Zaremba-Niedzwiedzka K."/>
            <person name="Martijn J."/>
            <person name="Lind A.E."/>
            <person name="van Eijk R."/>
            <person name="Schleper C."/>
            <person name="Guy L."/>
            <person name="Ettema T.J."/>
        </authorList>
    </citation>
    <scope>NUCLEOTIDE SEQUENCE</scope>
</reference>
<gene>
    <name evidence="1" type="ORF">LCGC14_0547230</name>
</gene>
<accession>A0A0F9UCD8</accession>
<organism evidence="1">
    <name type="scientific">marine sediment metagenome</name>
    <dbReference type="NCBI Taxonomy" id="412755"/>
    <lineage>
        <taxon>unclassified sequences</taxon>
        <taxon>metagenomes</taxon>
        <taxon>ecological metagenomes</taxon>
    </lineage>
</organism>
<protein>
    <submittedName>
        <fullName evidence="1">Uncharacterized protein</fullName>
    </submittedName>
</protein>